<dbReference type="Proteomes" id="UP000828390">
    <property type="component" value="Unassembled WGS sequence"/>
</dbReference>
<protein>
    <submittedName>
        <fullName evidence="1">Uncharacterized protein</fullName>
    </submittedName>
</protein>
<name>A0A9D4QQH6_DREPO</name>
<comment type="caution">
    <text evidence="1">The sequence shown here is derived from an EMBL/GenBank/DDBJ whole genome shotgun (WGS) entry which is preliminary data.</text>
</comment>
<dbReference type="EMBL" id="JAIWYP010000004">
    <property type="protein sequence ID" value="KAH3838847.1"/>
    <property type="molecule type" value="Genomic_DNA"/>
</dbReference>
<reference evidence="1" key="2">
    <citation type="submission" date="2020-11" db="EMBL/GenBank/DDBJ databases">
        <authorList>
            <person name="McCartney M.A."/>
            <person name="Auch B."/>
            <person name="Kono T."/>
            <person name="Mallez S."/>
            <person name="Becker A."/>
            <person name="Gohl D.M."/>
            <person name="Silverstein K.A.T."/>
            <person name="Koren S."/>
            <person name="Bechman K.B."/>
            <person name="Herman A."/>
            <person name="Abrahante J.E."/>
            <person name="Garbe J."/>
        </authorList>
    </citation>
    <scope>NUCLEOTIDE SEQUENCE</scope>
    <source>
        <strain evidence="1">Duluth1</strain>
        <tissue evidence="1">Whole animal</tissue>
    </source>
</reference>
<evidence type="ECO:0000313" key="2">
    <source>
        <dbReference type="Proteomes" id="UP000828390"/>
    </source>
</evidence>
<gene>
    <name evidence="1" type="ORF">DPMN_112263</name>
</gene>
<proteinExistence type="predicted"/>
<evidence type="ECO:0000313" key="1">
    <source>
        <dbReference type="EMBL" id="KAH3838847.1"/>
    </source>
</evidence>
<sequence length="103" mass="11456">MSDGGSGWWSVELLSRSWTDLLSRAARGWMWERLSRVLLRLRAQAGRAGGPSLARSAGVRLCGGGWLYTLVTETRYCLSRLTDANNMNSNTTSALDKYTTNRI</sequence>
<accession>A0A9D4QQH6</accession>
<reference evidence="1" key="1">
    <citation type="journal article" date="2019" name="bioRxiv">
        <title>The Genome of the Zebra Mussel, Dreissena polymorpha: A Resource for Invasive Species Research.</title>
        <authorList>
            <person name="McCartney M.A."/>
            <person name="Auch B."/>
            <person name="Kono T."/>
            <person name="Mallez S."/>
            <person name="Zhang Y."/>
            <person name="Obille A."/>
            <person name="Becker A."/>
            <person name="Abrahante J.E."/>
            <person name="Garbe J."/>
            <person name="Badalamenti J.P."/>
            <person name="Herman A."/>
            <person name="Mangelson H."/>
            <person name="Liachko I."/>
            <person name="Sullivan S."/>
            <person name="Sone E.D."/>
            <person name="Koren S."/>
            <person name="Silverstein K.A.T."/>
            <person name="Beckman K.B."/>
            <person name="Gohl D.M."/>
        </authorList>
    </citation>
    <scope>NUCLEOTIDE SEQUENCE</scope>
    <source>
        <strain evidence="1">Duluth1</strain>
        <tissue evidence="1">Whole animal</tissue>
    </source>
</reference>
<keyword evidence="2" id="KW-1185">Reference proteome</keyword>
<organism evidence="1 2">
    <name type="scientific">Dreissena polymorpha</name>
    <name type="common">Zebra mussel</name>
    <name type="synonym">Mytilus polymorpha</name>
    <dbReference type="NCBI Taxonomy" id="45954"/>
    <lineage>
        <taxon>Eukaryota</taxon>
        <taxon>Metazoa</taxon>
        <taxon>Spiralia</taxon>
        <taxon>Lophotrochozoa</taxon>
        <taxon>Mollusca</taxon>
        <taxon>Bivalvia</taxon>
        <taxon>Autobranchia</taxon>
        <taxon>Heteroconchia</taxon>
        <taxon>Euheterodonta</taxon>
        <taxon>Imparidentia</taxon>
        <taxon>Neoheterodontei</taxon>
        <taxon>Myida</taxon>
        <taxon>Dreissenoidea</taxon>
        <taxon>Dreissenidae</taxon>
        <taxon>Dreissena</taxon>
    </lineage>
</organism>
<dbReference type="AlphaFoldDB" id="A0A9D4QQH6"/>